<protein>
    <submittedName>
        <fullName evidence="3">Carbon monoxide dehydrogenase subunit G</fullName>
    </submittedName>
</protein>
<dbReference type="PANTHER" id="PTHR38588">
    <property type="entry name" value="BLL0334 PROTEIN"/>
    <property type="match status" value="1"/>
</dbReference>
<dbReference type="RefSeq" id="WP_039340917.1">
    <property type="nucleotide sequence ID" value="NZ_PGEZ01000001.1"/>
</dbReference>
<dbReference type="Gene3D" id="3.30.530.20">
    <property type="match status" value="1"/>
</dbReference>
<dbReference type="Pfam" id="PF06240">
    <property type="entry name" value="COXG"/>
    <property type="match status" value="1"/>
</dbReference>
<accession>A0A0B2BPS4</accession>
<evidence type="ECO:0000313" key="4">
    <source>
        <dbReference type="Proteomes" id="UP000230842"/>
    </source>
</evidence>
<dbReference type="CDD" id="cd07823">
    <property type="entry name" value="SRPBCC_5"/>
    <property type="match status" value="1"/>
</dbReference>
<keyword evidence="2" id="KW-0812">Transmembrane</keyword>
<reference evidence="3 4" key="1">
    <citation type="submission" date="2017-11" db="EMBL/GenBank/DDBJ databases">
        <title>Genomic Encyclopedia of Archaeal and Bacterial Type Strains, Phase II (KMG-II): From Individual Species to Whole Genera.</title>
        <authorList>
            <person name="Goeker M."/>
        </authorList>
    </citation>
    <scope>NUCLEOTIDE SEQUENCE [LARGE SCALE GENOMIC DNA]</scope>
    <source>
        <strain evidence="3 4">DSM 27763</strain>
    </source>
</reference>
<dbReference type="InterPro" id="IPR010419">
    <property type="entry name" value="CO_DH_gsu"/>
</dbReference>
<dbReference type="OrthoDB" id="9808623at2"/>
<feature type="transmembrane region" description="Helical" evidence="2">
    <location>
        <begin position="256"/>
        <end position="274"/>
    </location>
</feature>
<gene>
    <name evidence="3" type="ORF">CLV56_1216</name>
</gene>
<sequence>MELSHSFTVPAPIETTWAAFNDLESIAPCMPGATVEVTDESTFTGSIKVKLGPISLVYNGSGEYVERNESARRVVIEAKGKDKRGQGTAGATVRAVMEPDGDGTRVEVSTDLAITGKPAQFGRGVMQDVSDKLLGQFVDCISDRLTATGADQSADERAGDAAEGADAPGTQDEPEVAATAMPGRHAAEPAEGPDAPAAADESTRTAGTVGAPSPPYGGPASAGAASSGATASPGRVAAPAEVDLAGTVLPVVLRRYGPRIVAGLVAFVIVWRAVRRARR</sequence>
<dbReference type="InterPro" id="IPR023393">
    <property type="entry name" value="START-like_dom_sf"/>
</dbReference>
<proteinExistence type="predicted"/>
<dbReference type="EMBL" id="PGEZ01000001">
    <property type="protein sequence ID" value="PJJ56997.1"/>
    <property type="molecule type" value="Genomic_DNA"/>
</dbReference>
<keyword evidence="4" id="KW-1185">Reference proteome</keyword>
<dbReference type="PANTHER" id="PTHR38588:SF1">
    <property type="entry name" value="BLL0334 PROTEIN"/>
    <property type="match status" value="1"/>
</dbReference>
<dbReference type="SUPFAM" id="SSF55961">
    <property type="entry name" value="Bet v1-like"/>
    <property type="match status" value="1"/>
</dbReference>
<feature type="compositionally biased region" description="Low complexity" evidence="1">
    <location>
        <begin position="189"/>
        <end position="200"/>
    </location>
</feature>
<evidence type="ECO:0000256" key="1">
    <source>
        <dbReference type="SAM" id="MobiDB-lite"/>
    </source>
</evidence>
<keyword evidence="2" id="KW-0472">Membrane</keyword>
<dbReference type="Proteomes" id="UP000230842">
    <property type="component" value="Unassembled WGS sequence"/>
</dbReference>
<feature type="compositionally biased region" description="Low complexity" evidence="1">
    <location>
        <begin position="218"/>
        <end position="233"/>
    </location>
</feature>
<organism evidence="3 4">
    <name type="scientific">Mumia flava</name>
    <dbReference type="NCBI Taxonomy" id="1348852"/>
    <lineage>
        <taxon>Bacteria</taxon>
        <taxon>Bacillati</taxon>
        <taxon>Actinomycetota</taxon>
        <taxon>Actinomycetes</taxon>
        <taxon>Propionibacteriales</taxon>
        <taxon>Nocardioidaceae</taxon>
        <taxon>Mumia</taxon>
    </lineage>
</organism>
<dbReference type="AlphaFoldDB" id="A0A0B2BPS4"/>
<keyword evidence="2" id="KW-1133">Transmembrane helix</keyword>
<name>A0A0B2BPS4_9ACTN</name>
<feature type="region of interest" description="Disordered" evidence="1">
    <location>
        <begin position="150"/>
        <end position="233"/>
    </location>
</feature>
<evidence type="ECO:0000256" key="2">
    <source>
        <dbReference type="SAM" id="Phobius"/>
    </source>
</evidence>
<evidence type="ECO:0000313" key="3">
    <source>
        <dbReference type="EMBL" id="PJJ56997.1"/>
    </source>
</evidence>
<comment type="caution">
    <text evidence="3">The sequence shown here is derived from an EMBL/GenBank/DDBJ whole genome shotgun (WGS) entry which is preliminary data.</text>
</comment>